<protein>
    <submittedName>
        <fullName evidence="1">Uncharacterized protein</fullName>
    </submittedName>
</protein>
<gene>
    <name evidence="1" type="ORF">M514_23765</name>
</gene>
<reference evidence="1" key="1">
    <citation type="journal article" date="2014" name="Nat. Genet.">
        <title>Genome and transcriptome of the porcine whipworm Trichuris suis.</title>
        <authorList>
            <person name="Jex A.R."/>
            <person name="Nejsum P."/>
            <person name="Schwarz E.M."/>
            <person name="Hu L."/>
            <person name="Young N.D."/>
            <person name="Hall R.S."/>
            <person name="Korhonen P.K."/>
            <person name="Liao S."/>
            <person name="Thamsborg S."/>
            <person name="Xia J."/>
            <person name="Xu P."/>
            <person name="Wang S."/>
            <person name="Scheerlinck J.P."/>
            <person name="Hofmann A."/>
            <person name="Sternberg P.W."/>
            <person name="Wang J."/>
            <person name="Gasser R.B."/>
        </authorList>
    </citation>
    <scope>NUCLEOTIDE SEQUENCE [LARGE SCALE GENOMIC DNA]</scope>
    <source>
        <strain evidence="1">DCEP-RM93F</strain>
    </source>
</reference>
<sequence>MRLGRGGMASCCYKRSCAAGKCPHARARGSKPPTHADVPEGCENYVFLDSSYSSMKFSINKSVTARWSRQLWQVIAEALTELAVQLRGPSKTVGLDESRFCRSKYNRGKRYPQQWVFGGTYRETGDASVVPVENRSSQTLLLVVQ</sequence>
<dbReference type="Proteomes" id="UP000030758">
    <property type="component" value="Unassembled WGS sequence"/>
</dbReference>
<dbReference type="AlphaFoldDB" id="A0A085N3K9"/>
<dbReference type="EMBL" id="KL367562">
    <property type="protein sequence ID" value="KFD64055.1"/>
    <property type="molecule type" value="Genomic_DNA"/>
</dbReference>
<evidence type="ECO:0000313" key="1">
    <source>
        <dbReference type="EMBL" id="KFD64055.1"/>
    </source>
</evidence>
<organism evidence="1">
    <name type="scientific">Trichuris suis</name>
    <name type="common">pig whipworm</name>
    <dbReference type="NCBI Taxonomy" id="68888"/>
    <lineage>
        <taxon>Eukaryota</taxon>
        <taxon>Metazoa</taxon>
        <taxon>Ecdysozoa</taxon>
        <taxon>Nematoda</taxon>
        <taxon>Enoplea</taxon>
        <taxon>Dorylaimia</taxon>
        <taxon>Trichinellida</taxon>
        <taxon>Trichuridae</taxon>
        <taxon>Trichuris</taxon>
    </lineage>
</organism>
<feature type="non-terminal residue" evidence="1">
    <location>
        <position position="145"/>
    </location>
</feature>
<name>A0A085N3K9_9BILA</name>
<accession>A0A085N3K9</accession>
<proteinExistence type="predicted"/>